<dbReference type="GO" id="GO:0140824">
    <property type="term" value="F:thioredoxin-dependent peroxiredoxin activity"/>
    <property type="evidence" value="ECO:0007669"/>
    <property type="project" value="UniProtKB-EC"/>
</dbReference>
<evidence type="ECO:0000313" key="15">
    <source>
        <dbReference type="Proteomes" id="UP001595756"/>
    </source>
</evidence>
<evidence type="ECO:0000256" key="12">
    <source>
        <dbReference type="ARBA" id="ARBA00049091"/>
    </source>
</evidence>
<dbReference type="InterPro" id="IPR024706">
    <property type="entry name" value="Peroxiredoxin_AhpC-typ"/>
</dbReference>
<dbReference type="CDD" id="cd03017">
    <property type="entry name" value="PRX_BCP"/>
    <property type="match status" value="1"/>
</dbReference>
<dbReference type="InterPro" id="IPR036249">
    <property type="entry name" value="Thioredoxin-like_sf"/>
</dbReference>
<reference evidence="15" key="1">
    <citation type="journal article" date="2019" name="Int. J. Syst. Evol. Microbiol.">
        <title>The Global Catalogue of Microorganisms (GCM) 10K type strain sequencing project: providing services to taxonomists for standard genome sequencing and annotation.</title>
        <authorList>
            <consortium name="The Broad Institute Genomics Platform"/>
            <consortium name="The Broad Institute Genome Sequencing Center for Infectious Disease"/>
            <person name="Wu L."/>
            <person name="Ma J."/>
        </authorList>
    </citation>
    <scope>NUCLEOTIDE SEQUENCE [LARGE SCALE GENOMIC DNA]</scope>
    <source>
        <strain evidence="15">CGMCC 1.19029</strain>
    </source>
</reference>
<evidence type="ECO:0000256" key="8">
    <source>
        <dbReference type="ARBA" id="ARBA00023284"/>
    </source>
</evidence>
<dbReference type="InterPro" id="IPR050924">
    <property type="entry name" value="Peroxiredoxin_BCP/PrxQ"/>
</dbReference>
<gene>
    <name evidence="14" type="ORF">ACFO0J_17295</name>
</gene>
<evidence type="ECO:0000259" key="13">
    <source>
        <dbReference type="PROSITE" id="PS51352"/>
    </source>
</evidence>
<organism evidence="14 15">
    <name type="scientific">Castellaniella hirudinis</name>
    <dbReference type="NCBI Taxonomy" id="1144617"/>
    <lineage>
        <taxon>Bacteria</taxon>
        <taxon>Pseudomonadati</taxon>
        <taxon>Pseudomonadota</taxon>
        <taxon>Betaproteobacteria</taxon>
        <taxon>Burkholderiales</taxon>
        <taxon>Alcaligenaceae</taxon>
        <taxon>Castellaniella</taxon>
    </lineage>
</organism>
<evidence type="ECO:0000256" key="11">
    <source>
        <dbReference type="ARBA" id="ARBA00042639"/>
    </source>
</evidence>
<evidence type="ECO:0000256" key="4">
    <source>
        <dbReference type="ARBA" id="ARBA00022559"/>
    </source>
</evidence>
<dbReference type="PANTHER" id="PTHR42801">
    <property type="entry name" value="THIOREDOXIN-DEPENDENT PEROXIDE REDUCTASE"/>
    <property type="match status" value="1"/>
</dbReference>
<evidence type="ECO:0000256" key="7">
    <source>
        <dbReference type="ARBA" id="ARBA00023157"/>
    </source>
</evidence>
<evidence type="ECO:0000256" key="9">
    <source>
        <dbReference type="ARBA" id="ARBA00032824"/>
    </source>
</evidence>
<keyword evidence="5" id="KW-0049">Antioxidant</keyword>
<evidence type="ECO:0000313" key="14">
    <source>
        <dbReference type="EMBL" id="MFC4299800.1"/>
    </source>
</evidence>
<keyword evidence="15" id="KW-1185">Reference proteome</keyword>
<comment type="catalytic activity">
    <reaction evidence="12">
        <text>a hydroperoxide + [thioredoxin]-dithiol = an alcohol + [thioredoxin]-disulfide + H2O</text>
        <dbReference type="Rhea" id="RHEA:62620"/>
        <dbReference type="Rhea" id="RHEA-COMP:10698"/>
        <dbReference type="Rhea" id="RHEA-COMP:10700"/>
        <dbReference type="ChEBI" id="CHEBI:15377"/>
        <dbReference type="ChEBI" id="CHEBI:29950"/>
        <dbReference type="ChEBI" id="CHEBI:30879"/>
        <dbReference type="ChEBI" id="CHEBI:35924"/>
        <dbReference type="ChEBI" id="CHEBI:50058"/>
        <dbReference type="EC" id="1.11.1.24"/>
    </reaction>
</comment>
<dbReference type="PANTHER" id="PTHR42801:SF4">
    <property type="entry name" value="AHPC_TSA FAMILY PROTEIN"/>
    <property type="match status" value="1"/>
</dbReference>
<protein>
    <recommendedName>
        <fullName evidence="3">thioredoxin-dependent peroxiredoxin</fullName>
        <ecNumber evidence="3">1.11.1.24</ecNumber>
    </recommendedName>
    <alternativeName>
        <fullName evidence="9">Thioredoxin peroxidase</fullName>
    </alternativeName>
    <alternativeName>
        <fullName evidence="11">Thioredoxin-dependent peroxiredoxin Bcp</fullName>
    </alternativeName>
</protein>
<dbReference type="InterPro" id="IPR013766">
    <property type="entry name" value="Thioredoxin_domain"/>
</dbReference>
<comment type="similarity">
    <text evidence="10">Belongs to the peroxiredoxin family. BCP/PrxQ subfamily.</text>
</comment>
<feature type="domain" description="Thioredoxin" evidence="13">
    <location>
        <begin position="4"/>
        <end position="156"/>
    </location>
</feature>
<keyword evidence="4 14" id="KW-0575">Peroxidase</keyword>
<dbReference type="EMBL" id="JBHSDY010000011">
    <property type="protein sequence ID" value="MFC4299800.1"/>
    <property type="molecule type" value="Genomic_DNA"/>
</dbReference>
<accession>A0ABV8S416</accession>
<dbReference type="RefSeq" id="WP_376814332.1">
    <property type="nucleotide sequence ID" value="NZ_JBHSDY010000011.1"/>
</dbReference>
<dbReference type="Proteomes" id="UP001595756">
    <property type="component" value="Unassembled WGS sequence"/>
</dbReference>
<evidence type="ECO:0000256" key="5">
    <source>
        <dbReference type="ARBA" id="ARBA00022862"/>
    </source>
</evidence>
<keyword evidence="6 14" id="KW-0560">Oxidoreductase</keyword>
<keyword evidence="7" id="KW-1015">Disulfide bond</keyword>
<dbReference type="PROSITE" id="PS51352">
    <property type="entry name" value="THIOREDOXIN_2"/>
    <property type="match status" value="1"/>
</dbReference>
<evidence type="ECO:0000256" key="1">
    <source>
        <dbReference type="ARBA" id="ARBA00003330"/>
    </source>
</evidence>
<dbReference type="InterPro" id="IPR000866">
    <property type="entry name" value="AhpC/TSA"/>
</dbReference>
<dbReference type="Pfam" id="PF00578">
    <property type="entry name" value="AhpC-TSA"/>
    <property type="match status" value="1"/>
</dbReference>
<evidence type="ECO:0000256" key="3">
    <source>
        <dbReference type="ARBA" id="ARBA00013017"/>
    </source>
</evidence>
<keyword evidence="8" id="KW-0676">Redox-active center</keyword>
<dbReference type="SUPFAM" id="SSF52833">
    <property type="entry name" value="Thioredoxin-like"/>
    <property type="match status" value="1"/>
</dbReference>
<proteinExistence type="inferred from homology"/>
<sequence length="156" mass="17293">MTTVAIGRPLPPLTAETTHGPFDSAALRGKPFVLYFYPKDNTPGCTVEAQDFRDRHDRFEALGCAIYGISRDSLKSHQGFIDKQSLSFPLIADPDEALCALFGVMKQKNMYGKQVRGIERSTFLIDRQGILVQEWRGVRVPGHADEVLQAAQNLAA</sequence>
<dbReference type="PIRSF" id="PIRSF000239">
    <property type="entry name" value="AHPC"/>
    <property type="match status" value="1"/>
</dbReference>
<dbReference type="Gene3D" id="3.40.30.10">
    <property type="entry name" value="Glutaredoxin"/>
    <property type="match status" value="1"/>
</dbReference>
<comment type="caution">
    <text evidence="14">The sequence shown here is derived from an EMBL/GenBank/DDBJ whole genome shotgun (WGS) entry which is preliminary data.</text>
</comment>
<comment type="subunit">
    <text evidence="2">Monomer.</text>
</comment>
<evidence type="ECO:0000256" key="10">
    <source>
        <dbReference type="ARBA" id="ARBA00038489"/>
    </source>
</evidence>
<name>A0ABV8S416_9BURK</name>
<comment type="function">
    <text evidence="1">Thiol-specific peroxidase that catalyzes the reduction of hydrogen peroxide and organic hydroperoxides to water and alcohols, respectively. Plays a role in cell protection against oxidative stress by detoxifying peroxides and as sensor of hydrogen peroxide-mediated signaling events.</text>
</comment>
<evidence type="ECO:0000256" key="2">
    <source>
        <dbReference type="ARBA" id="ARBA00011245"/>
    </source>
</evidence>
<dbReference type="EC" id="1.11.1.24" evidence="3"/>
<evidence type="ECO:0000256" key="6">
    <source>
        <dbReference type="ARBA" id="ARBA00023002"/>
    </source>
</evidence>